<gene>
    <name evidence="2" type="ORF">V6N11_016083</name>
</gene>
<name>A0ABR2TU17_9ROSI</name>
<feature type="compositionally biased region" description="Basic and acidic residues" evidence="1">
    <location>
        <begin position="9"/>
        <end position="25"/>
    </location>
</feature>
<organism evidence="2 3">
    <name type="scientific">Hibiscus sabdariffa</name>
    <name type="common">roselle</name>
    <dbReference type="NCBI Taxonomy" id="183260"/>
    <lineage>
        <taxon>Eukaryota</taxon>
        <taxon>Viridiplantae</taxon>
        <taxon>Streptophyta</taxon>
        <taxon>Embryophyta</taxon>
        <taxon>Tracheophyta</taxon>
        <taxon>Spermatophyta</taxon>
        <taxon>Magnoliopsida</taxon>
        <taxon>eudicotyledons</taxon>
        <taxon>Gunneridae</taxon>
        <taxon>Pentapetalae</taxon>
        <taxon>rosids</taxon>
        <taxon>malvids</taxon>
        <taxon>Malvales</taxon>
        <taxon>Malvaceae</taxon>
        <taxon>Malvoideae</taxon>
        <taxon>Hibiscus</taxon>
    </lineage>
</organism>
<protein>
    <submittedName>
        <fullName evidence="2">Uncharacterized protein</fullName>
    </submittedName>
</protein>
<sequence length="128" mass="14176">MRAVASPKEMGRAKEESDRNARHGRRVKPDWVARVNNAGVEGDCEVIAGVNGDLIEGESKRCLVKRFLADSRLSSFPSKVKEVKQESETAVLCCELFTCAFLLPFSAILPTAAFCIESRVRILLDCFL</sequence>
<comment type="caution">
    <text evidence="2">The sequence shown here is derived from an EMBL/GenBank/DDBJ whole genome shotgun (WGS) entry which is preliminary data.</text>
</comment>
<dbReference type="Proteomes" id="UP001396334">
    <property type="component" value="Unassembled WGS sequence"/>
</dbReference>
<proteinExistence type="predicted"/>
<keyword evidence="3" id="KW-1185">Reference proteome</keyword>
<feature type="region of interest" description="Disordered" evidence="1">
    <location>
        <begin position="1"/>
        <end position="25"/>
    </location>
</feature>
<evidence type="ECO:0000313" key="2">
    <source>
        <dbReference type="EMBL" id="KAK9040950.1"/>
    </source>
</evidence>
<dbReference type="EMBL" id="JBBPBN010000004">
    <property type="protein sequence ID" value="KAK9040950.1"/>
    <property type="molecule type" value="Genomic_DNA"/>
</dbReference>
<accession>A0ABR2TU17</accession>
<evidence type="ECO:0000313" key="3">
    <source>
        <dbReference type="Proteomes" id="UP001396334"/>
    </source>
</evidence>
<reference evidence="2 3" key="1">
    <citation type="journal article" date="2024" name="G3 (Bethesda)">
        <title>Genome assembly of Hibiscus sabdariffa L. provides insights into metabolisms of medicinal natural products.</title>
        <authorList>
            <person name="Kim T."/>
        </authorList>
    </citation>
    <scope>NUCLEOTIDE SEQUENCE [LARGE SCALE GENOMIC DNA]</scope>
    <source>
        <strain evidence="2">TK-2024</strain>
        <tissue evidence="2">Old leaves</tissue>
    </source>
</reference>
<evidence type="ECO:0000256" key="1">
    <source>
        <dbReference type="SAM" id="MobiDB-lite"/>
    </source>
</evidence>